<name>D2A0C3_TRICA</name>
<dbReference type="InterPro" id="IPR002159">
    <property type="entry name" value="CD36_fam"/>
</dbReference>
<keyword evidence="6" id="KW-0552">Olfaction</keyword>
<accession>D2A0C3</accession>
<keyword evidence="4" id="KW-0716">Sensory transduction</keyword>
<keyword evidence="9" id="KW-1015">Disulfide bond</keyword>
<dbReference type="PANTHER" id="PTHR11923">
    <property type="entry name" value="SCAVENGER RECEPTOR CLASS B TYPE-1 SR-B1"/>
    <property type="match status" value="1"/>
</dbReference>
<evidence type="ECO:0000256" key="2">
    <source>
        <dbReference type="ARBA" id="ARBA00010532"/>
    </source>
</evidence>
<evidence type="ECO:0000256" key="4">
    <source>
        <dbReference type="ARBA" id="ARBA00022606"/>
    </source>
</evidence>
<organism evidence="13 14">
    <name type="scientific">Tribolium castaneum</name>
    <name type="common">Red flour beetle</name>
    <dbReference type="NCBI Taxonomy" id="7070"/>
    <lineage>
        <taxon>Eukaryota</taxon>
        <taxon>Metazoa</taxon>
        <taxon>Ecdysozoa</taxon>
        <taxon>Arthropoda</taxon>
        <taxon>Hexapoda</taxon>
        <taxon>Insecta</taxon>
        <taxon>Pterygota</taxon>
        <taxon>Neoptera</taxon>
        <taxon>Endopterygota</taxon>
        <taxon>Coleoptera</taxon>
        <taxon>Polyphaga</taxon>
        <taxon>Cucujiformia</taxon>
        <taxon>Tenebrionidae</taxon>
        <taxon>Tenebrionidae incertae sedis</taxon>
        <taxon>Tribolium</taxon>
    </lineage>
</organism>
<keyword evidence="10" id="KW-0675">Receptor</keyword>
<feature type="transmembrane region" description="Helical" evidence="12">
    <location>
        <begin position="460"/>
        <end position="479"/>
    </location>
</feature>
<reference evidence="13 14" key="2">
    <citation type="journal article" date="2010" name="Nucleic Acids Res.">
        <title>BeetleBase in 2010: revisions to provide comprehensive genomic information for Tribolium castaneum.</title>
        <authorList>
            <person name="Kim H.S."/>
            <person name="Murphy T."/>
            <person name="Xia J."/>
            <person name="Caragea D."/>
            <person name="Park Y."/>
            <person name="Beeman R.W."/>
            <person name="Lorenzen M.D."/>
            <person name="Butcher S."/>
            <person name="Manak J.R."/>
            <person name="Brown S.J."/>
        </authorList>
    </citation>
    <scope>GENOME REANNOTATION</scope>
    <source>
        <strain evidence="13 14">Georgia GA2</strain>
    </source>
</reference>
<dbReference type="PANTHER" id="PTHR11923:SF69">
    <property type="entry name" value="SENSORY NEURON MEMBRANE PROTEIN 1"/>
    <property type="match status" value="1"/>
</dbReference>
<keyword evidence="7 12" id="KW-1133">Transmembrane helix</keyword>
<dbReference type="GO" id="GO:0005886">
    <property type="term" value="C:plasma membrane"/>
    <property type="evidence" value="ECO:0007669"/>
    <property type="project" value="UniProtKB-SubCell"/>
</dbReference>
<protein>
    <submittedName>
        <fullName evidence="13">Sensory neuron membrane protein 1-like Protein</fullName>
    </submittedName>
</protein>
<keyword evidence="5 12" id="KW-0812">Transmembrane</keyword>
<evidence type="ECO:0000256" key="12">
    <source>
        <dbReference type="SAM" id="Phobius"/>
    </source>
</evidence>
<dbReference type="OMA" id="ANPDNKC"/>
<proteinExistence type="inferred from homology"/>
<dbReference type="Proteomes" id="UP000007266">
    <property type="component" value="Linkage group 4"/>
</dbReference>
<comment type="subcellular location">
    <subcellularLocation>
        <location evidence="1">Cell membrane</location>
        <topology evidence="1">Multi-pass membrane protein</topology>
    </subcellularLocation>
</comment>
<evidence type="ECO:0000256" key="5">
    <source>
        <dbReference type="ARBA" id="ARBA00022692"/>
    </source>
</evidence>
<dbReference type="Pfam" id="PF01130">
    <property type="entry name" value="CD36"/>
    <property type="match status" value="1"/>
</dbReference>
<dbReference type="EMBL" id="KQ971338">
    <property type="protein sequence ID" value="EFA02895.2"/>
    <property type="molecule type" value="Genomic_DNA"/>
</dbReference>
<reference evidence="13 14" key="1">
    <citation type="journal article" date="2008" name="Nature">
        <title>The genome of the model beetle and pest Tribolium castaneum.</title>
        <authorList>
            <consortium name="Tribolium Genome Sequencing Consortium"/>
            <person name="Richards S."/>
            <person name="Gibbs R.A."/>
            <person name="Weinstock G.M."/>
            <person name="Brown S.J."/>
            <person name="Denell R."/>
            <person name="Beeman R.W."/>
            <person name="Gibbs R."/>
            <person name="Beeman R.W."/>
            <person name="Brown S.J."/>
            <person name="Bucher G."/>
            <person name="Friedrich M."/>
            <person name="Grimmelikhuijzen C.J."/>
            <person name="Klingler M."/>
            <person name="Lorenzen M."/>
            <person name="Richards S."/>
            <person name="Roth S."/>
            <person name="Schroder R."/>
            <person name="Tautz D."/>
            <person name="Zdobnov E.M."/>
            <person name="Muzny D."/>
            <person name="Gibbs R.A."/>
            <person name="Weinstock G.M."/>
            <person name="Attaway T."/>
            <person name="Bell S."/>
            <person name="Buhay C.J."/>
            <person name="Chandrabose M.N."/>
            <person name="Chavez D."/>
            <person name="Clerk-Blankenburg K.P."/>
            <person name="Cree A."/>
            <person name="Dao M."/>
            <person name="Davis C."/>
            <person name="Chacko J."/>
            <person name="Dinh H."/>
            <person name="Dugan-Rocha S."/>
            <person name="Fowler G."/>
            <person name="Garner T.T."/>
            <person name="Garnes J."/>
            <person name="Gnirke A."/>
            <person name="Hawes A."/>
            <person name="Hernandez J."/>
            <person name="Hines S."/>
            <person name="Holder M."/>
            <person name="Hume J."/>
            <person name="Jhangiani S.N."/>
            <person name="Joshi V."/>
            <person name="Khan Z.M."/>
            <person name="Jackson L."/>
            <person name="Kovar C."/>
            <person name="Kowis A."/>
            <person name="Lee S."/>
            <person name="Lewis L.R."/>
            <person name="Margolis J."/>
            <person name="Morgan M."/>
            <person name="Nazareth L.V."/>
            <person name="Nguyen N."/>
            <person name="Okwuonu G."/>
            <person name="Parker D."/>
            <person name="Richards S."/>
            <person name="Ruiz S.J."/>
            <person name="Santibanez J."/>
            <person name="Savard J."/>
            <person name="Scherer S.E."/>
            <person name="Schneider B."/>
            <person name="Sodergren E."/>
            <person name="Tautz D."/>
            <person name="Vattahil S."/>
            <person name="Villasana D."/>
            <person name="White C.S."/>
            <person name="Wright R."/>
            <person name="Park Y."/>
            <person name="Beeman R.W."/>
            <person name="Lord J."/>
            <person name="Oppert B."/>
            <person name="Lorenzen M."/>
            <person name="Brown S."/>
            <person name="Wang L."/>
            <person name="Savard J."/>
            <person name="Tautz D."/>
            <person name="Richards S."/>
            <person name="Weinstock G."/>
            <person name="Gibbs R.A."/>
            <person name="Liu Y."/>
            <person name="Worley K."/>
            <person name="Weinstock G."/>
            <person name="Elsik C.G."/>
            <person name="Reese J.T."/>
            <person name="Elhaik E."/>
            <person name="Landan G."/>
            <person name="Graur D."/>
            <person name="Arensburger P."/>
            <person name="Atkinson P."/>
            <person name="Beeman R.W."/>
            <person name="Beidler J."/>
            <person name="Brown S.J."/>
            <person name="Demuth J.P."/>
            <person name="Drury D.W."/>
            <person name="Du Y.Z."/>
            <person name="Fujiwara H."/>
            <person name="Lorenzen M."/>
            <person name="Maselli V."/>
            <person name="Osanai M."/>
            <person name="Park Y."/>
            <person name="Robertson H.M."/>
            <person name="Tu Z."/>
            <person name="Wang J.J."/>
            <person name="Wang S."/>
            <person name="Richards S."/>
            <person name="Song H."/>
            <person name="Zhang L."/>
            <person name="Sodergren E."/>
            <person name="Werner D."/>
            <person name="Stanke M."/>
            <person name="Morgenstern B."/>
            <person name="Solovyev V."/>
            <person name="Kosarev P."/>
            <person name="Brown G."/>
            <person name="Chen H.C."/>
            <person name="Ermolaeva O."/>
            <person name="Hlavina W."/>
            <person name="Kapustin Y."/>
            <person name="Kiryutin B."/>
            <person name="Kitts P."/>
            <person name="Maglott D."/>
            <person name="Pruitt K."/>
            <person name="Sapojnikov V."/>
            <person name="Souvorov A."/>
            <person name="Mackey A.J."/>
            <person name="Waterhouse R.M."/>
            <person name="Wyder S."/>
            <person name="Zdobnov E.M."/>
            <person name="Zdobnov E.M."/>
            <person name="Wyder S."/>
            <person name="Kriventseva E.V."/>
            <person name="Kadowaki T."/>
            <person name="Bork P."/>
            <person name="Aranda M."/>
            <person name="Bao R."/>
            <person name="Beermann A."/>
            <person name="Berns N."/>
            <person name="Bolognesi R."/>
            <person name="Bonneton F."/>
            <person name="Bopp D."/>
            <person name="Brown S.J."/>
            <person name="Bucher G."/>
            <person name="Butts T."/>
            <person name="Chaumot A."/>
            <person name="Denell R.E."/>
            <person name="Ferrier D.E."/>
            <person name="Friedrich M."/>
            <person name="Gordon C.M."/>
            <person name="Jindra M."/>
            <person name="Klingler M."/>
            <person name="Lan Q."/>
            <person name="Lattorff H.M."/>
            <person name="Laudet V."/>
            <person name="von Levetsow C."/>
            <person name="Liu Z."/>
            <person name="Lutz R."/>
            <person name="Lynch J.A."/>
            <person name="da Fonseca R.N."/>
            <person name="Posnien N."/>
            <person name="Reuter R."/>
            <person name="Roth S."/>
            <person name="Savard J."/>
            <person name="Schinko J.B."/>
            <person name="Schmitt C."/>
            <person name="Schoppmeier M."/>
            <person name="Schroder R."/>
            <person name="Shippy T.D."/>
            <person name="Simonnet F."/>
            <person name="Marques-Souza H."/>
            <person name="Tautz D."/>
            <person name="Tomoyasu Y."/>
            <person name="Trauner J."/>
            <person name="Van der Zee M."/>
            <person name="Vervoort M."/>
            <person name="Wittkopp N."/>
            <person name="Wimmer E.A."/>
            <person name="Yang X."/>
            <person name="Jones A.K."/>
            <person name="Sattelle D.B."/>
            <person name="Ebert P.R."/>
            <person name="Nelson D."/>
            <person name="Scott J.G."/>
            <person name="Beeman R.W."/>
            <person name="Muthukrishnan S."/>
            <person name="Kramer K.J."/>
            <person name="Arakane Y."/>
            <person name="Beeman R.W."/>
            <person name="Zhu Q."/>
            <person name="Hogenkamp D."/>
            <person name="Dixit R."/>
            <person name="Oppert B."/>
            <person name="Jiang H."/>
            <person name="Zou Z."/>
            <person name="Marshall J."/>
            <person name="Elpidina E."/>
            <person name="Vinokurov K."/>
            <person name="Oppert C."/>
            <person name="Zou Z."/>
            <person name="Evans J."/>
            <person name="Lu Z."/>
            <person name="Zhao P."/>
            <person name="Sumathipala N."/>
            <person name="Altincicek B."/>
            <person name="Vilcinskas A."/>
            <person name="Williams M."/>
            <person name="Hultmark D."/>
            <person name="Hetru C."/>
            <person name="Jiang H."/>
            <person name="Grimmelikhuijzen C.J."/>
            <person name="Hauser F."/>
            <person name="Cazzamali G."/>
            <person name="Williamson M."/>
            <person name="Park Y."/>
            <person name="Li B."/>
            <person name="Tanaka Y."/>
            <person name="Predel R."/>
            <person name="Neupert S."/>
            <person name="Schachtner J."/>
            <person name="Verleyen P."/>
            <person name="Raible F."/>
            <person name="Bork P."/>
            <person name="Friedrich M."/>
            <person name="Walden K.K."/>
            <person name="Robertson H.M."/>
            <person name="Angeli S."/>
            <person name="Foret S."/>
            <person name="Bucher G."/>
            <person name="Schuetz S."/>
            <person name="Maleszka R."/>
            <person name="Wimmer E.A."/>
            <person name="Beeman R.W."/>
            <person name="Lorenzen M."/>
            <person name="Tomoyasu Y."/>
            <person name="Miller S.C."/>
            <person name="Grossmann D."/>
            <person name="Bucher G."/>
        </authorList>
    </citation>
    <scope>NUCLEOTIDE SEQUENCE [LARGE SCALE GENOMIC DNA]</scope>
    <source>
        <strain evidence="13 14">Georgia GA2</strain>
    </source>
</reference>
<evidence type="ECO:0000256" key="1">
    <source>
        <dbReference type="ARBA" id="ARBA00004651"/>
    </source>
</evidence>
<dbReference type="PRINTS" id="PR01609">
    <property type="entry name" value="CD36FAMILY"/>
</dbReference>
<keyword evidence="8 12" id="KW-0472">Membrane</keyword>
<dbReference type="InParanoid" id="D2A0C3"/>
<evidence type="ECO:0000256" key="9">
    <source>
        <dbReference type="ARBA" id="ARBA00023157"/>
    </source>
</evidence>
<dbReference type="AlphaFoldDB" id="D2A0C3"/>
<comment type="similarity">
    <text evidence="2">Belongs to the CD36 family.</text>
</comment>
<dbReference type="GO" id="GO:0016020">
    <property type="term" value="C:membrane"/>
    <property type="evidence" value="ECO:0000318"/>
    <property type="project" value="GO_Central"/>
</dbReference>
<keyword evidence="11" id="KW-0325">Glycoprotein</keyword>
<dbReference type="eggNOG" id="KOG3776">
    <property type="taxonomic scope" value="Eukaryota"/>
</dbReference>
<evidence type="ECO:0000256" key="3">
    <source>
        <dbReference type="ARBA" id="ARBA00022475"/>
    </source>
</evidence>
<evidence type="ECO:0000256" key="10">
    <source>
        <dbReference type="ARBA" id="ARBA00023170"/>
    </source>
</evidence>
<dbReference type="GO" id="GO:0007608">
    <property type="term" value="P:sensory perception of smell"/>
    <property type="evidence" value="ECO:0007669"/>
    <property type="project" value="UniProtKB-KW"/>
</dbReference>
<evidence type="ECO:0000256" key="7">
    <source>
        <dbReference type="ARBA" id="ARBA00022989"/>
    </source>
</evidence>
<keyword evidence="3" id="KW-1003">Cell membrane</keyword>
<keyword evidence="14" id="KW-1185">Reference proteome</keyword>
<evidence type="ECO:0000256" key="8">
    <source>
        <dbReference type="ARBA" id="ARBA00023136"/>
    </source>
</evidence>
<evidence type="ECO:0000313" key="14">
    <source>
        <dbReference type="Proteomes" id="UP000007266"/>
    </source>
</evidence>
<evidence type="ECO:0000313" key="13">
    <source>
        <dbReference type="EMBL" id="EFA02895.2"/>
    </source>
</evidence>
<dbReference type="GO" id="GO:0005044">
    <property type="term" value="F:scavenger receptor activity"/>
    <property type="evidence" value="ECO:0000318"/>
    <property type="project" value="GO_Central"/>
</dbReference>
<dbReference type="HOGENOM" id="CLU_019853_5_2_1"/>
<evidence type="ECO:0000256" key="11">
    <source>
        <dbReference type="ARBA" id="ARBA00023180"/>
    </source>
</evidence>
<gene>
    <name evidence="13" type="primary">AUGUSTUS-3.0.2_08191</name>
    <name evidence="13" type="ORF">TcasGA2_TC008191</name>
</gene>
<sequence length="527" mass="59405">MRLSTPVIVAISGFCILLLALLCSSVIFPELENYLISKETAFVEGSKTFETWKKIPFPFKLKIYFLNVTNVDDFQMGAKPTFREIGPYVYDEFREREVLAVSEDNDTVRYNQKKTYFFNREDSGCRTEEDVVTIINTAAVGIAHKIYKLAPDAMDIVNDALPFLYPGIKNIFVTNTVRNILFDGVTMSCGSDEVAMICDGLKKRRPPSIRPADNNKDYLVAMFHHMNGSVDGPYEMQRGLKDSSKGQVVGFKDNNMLTLWTGDCNTIQGTDLTLNPNLNDLPPKIYFFASDFCRSFSVKFDKELVYLGLKSYKFKNSNLFHIEKNCFCDKNPENEVPGCTPAGTMDVSPCTGSSVVLSQPHFLNAEKSLLDEAQGLAPNENRHGTFIIMEPKTGLALVVKTRFQMNVYLQDFEDVDLLANVSAGFFPLLWLENGAEVPHDIVDEIRENFNKLMVFDAVKYFLIVLGAILLAVSIMLAMSQDKKWCFTNKNNSIASDNQMAKIMNLNANAALARNWENINNGTWKIVE</sequence>
<evidence type="ECO:0000256" key="6">
    <source>
        <dbReference type="ARBA" id="ARBA00022725"/>
    </source>
</evidence>